<proteinExistence type="predicted"/>
<accession>A0A9D4I8M6</accession>
<keyword evidence="3" id="KW-1185">Reference proteome</keyword>
<evidence type="ECO:0000313" key="3">
    <source>
        <dbReference type="Proteomes" id="UP000828390"/>
    </source>
</evidence>
<reference evidence="2" key="1">
    <citation type="journal article" date="2019" name="bioRxiv">
        <title>The Genome of the Zebra Mussel, Dreissena polymorpha: A Resource for Invasive Species Research.</title>
        <authorList>
            <person name="McCartney M.A."/>
            <person name="Auch B."/>
            <person name="Kono T."/>
            <person name="Mallez S."/>
            <person name="Zhang Y."/>
            <person name="Obille A."/>
            <person name="Becker A."/>
            <person name="Abrahante J.E."/>
            <person name="Garbe J."/>
            <person name="Badalamenti J.P."/>
            <person name="Herman A."/>
            <person name="Mangelson H."/>
            <person name="Liachko I."/>
            <person name="Sullivan S."/>
            <person name="Sone E.D."/>
            <person name="Koren S."/>
            <person name="Silverstein K.A.T."/>
            <person name="Beckman K.B."/>
            <person name="Gohl D.M."/>
        </authorList>
    </citation>
    <scope>NUCLEOTIDE SEQUENCE</scope>
    <source>
        <strain evidence="2">Duluth1</strain>
        <tissue evidence="2">Whole animal</tissue>
    </source>
</reference>
<gene>
    <name evidence="2" type="ORF">DPMN_185341</name>
</gene>
<sequence>MVYPGEESRLSPVVPRLSPGESRQRPGIAPVVAGSAQVEPRWKPAASRQSPGIP</sequence>
<dbReference type="Proteomes" id="UP000828390">
    <property type="component" value="Unassembled WGS sequence"/>
</dbReference>
<evidence type="ECO:0000313" key="2">
    <source>
        <dbReference type="EMBL" id="KAH3750807.1"/>
    </source>
</evidence>
<dbReference type="EMBL" id="JAIWYP010000010">
    <property type="protein sequence ID" value="KAH3750807.1"/>
    <property type="molecule type" value="Genomic_DNA"/>
</dbReference>
<dbReference type="AlphaFoldDB" id="A0A9D4I8M6"/>
<reference evidence="2" key="2">
    <citation type="submission" date="2020-11" db="EMBL/GenBank/DDBJ databases">
        <authorList>
            <person name="McCartney M.A."/>
            <person name="Auch B."/>
            <person name="Kono T."/>
            <person name="Mallez S."/>
            <person name="Becker A."/>
            <person name="Gohl D.M."/>
            <person name="Silverstein K.A.T."/>
            <person name="Koren S."/>
            <person name="Bechman K.B."/>
            <person name="Herman A."/>
            <person name="Abrahante J.E."/>
            <person name="Garbe J."/>
        </authorList>
    </citation>
    <scope>NUCLEOTIDE SEQUENCE</scope>
    <source>
        <strain evidence="2">Duluth1</strain>
        <tissue evidence="2">Whole animal</tissue>
    </source>
</reference>
<protein>
    <submittedName>
        <fullName evidence="2">Uncharacterized protein</fullName>
    </submittedName>
</protein>
<name>A0A9D4I8M6_DREPO</name>
<comment type="caution">
    <text evidence="2">The sequence shown here is derived from an EMBL/GenBank/DDBJ whole genome shotgun (WGS) entry which is preliminary data.</text>
</comment>
<evidence type="ECO:0000256" key="1">
    <source>
        <dbReference type="SAM" id="MobiDB-lite"/>
    </source>
</evidence>
<organism evidence="2 3">
    <name type="scientific">Dreissena polymorpha</name>
    <name type="common">Zebra mussel</name>
    <name type="synonym">Mytilus polymorpha</name>
    <dbReference type="NCBI Taxonomy" id="45954"/>
    <lineage>
        <taxon>Eukaryota</taxon>
        <taxon>Metazoa</taxon>
        <taxon>Spiralia</taxon>
        <taxon>Lophotrochozoa</taxon>
        <taxon>Mollusca</taxon>
        <taxon>Bivalvia</taxon>
        <taxon>Autobranchia</taxon>
        <taxon>Heteroconchia</taxon>
        <taxon>Euheterodonta</taxon>
        <taxon>Imparidentia</taxon>
        <taxon>Neoheterodontei</taxon>
        <taxon>Myida</taxon>
        <taxon>Dreissenoidea</taxon>
        <taxon>Dreissenidae</taxon>
        <taxon>Dreissena</taxon>
    </lineage>
</organism>
<feature type="region of interest" description="Disordered" evidence="1">
    <location>
        <begin position="1"/>
        <end position="54"/>
    </location>
</feature>